<evidence type="ECO:0000256" key="1">
    <source>
        <dbReference type="SAM" id="SignalP"/>
    </source>
</evidence>
<dbReference type="SUPFAM" id="SSF53300">
    <property type="entry name" value="vWA-like"/>
    <property type="match status" value="1"/>
</dbReference>
<dbReference type="PANTHER" id="PTHR10223">
    <property type="entry name" value="26S PROTEASOME NON-ATPASE REGULATORY SUBUNIT 4"/>
    <property type="match status" value="1"/>
</dbReference>
<dbReference type="KEGG" id="dci:103505405"/>
<feature type="domain" description="VWFA" evidence="2">
    <location>
        <begin position="29"/>
        <end position="113"/>
    </location>
</feature>
<feature type="signal peptide" evidence="1">
    <location>
        <begin position="1"/>
        <end position="17"/>
    </location>
</feature>
<dbReference type="PaxDb" id="121845-A0A3Q0IPX1"/>
<dbReference type="RefSeq" id="XP_026676365.1">
    <property type="nucleotide sequence ID" value="XM_026820564.1"/>
</dbReference>
<dbReference type="InterPro" id="IPR036465">
    <property type="entry name" value="vWFA_dom_sf"/>
</dbReference>
<dbReference type="GO" id="GO:0043161">
    <property type="term" value="P:proteasome-mediated ubiquitin-dependent protein catabolic process"/>
    <property type="evidence" value="ECO:0007669"/>
    <property type="project" value="TreeGrafter"/>
</dbReference>
<proteinExistence type="predicted"/>
<dbReference type="PANTHER" id="PTHR10223:SF0">
    <property type="entry name" value="26S PROTEASOME NON-ATPASE REGULATORY SUBUNIT 4"/>
    <property type="match status" value="1"/>
</dbReference>
<sequence>MLVTAVILSELGALAVGYLLRKHLRTNRVDNSDFMRNGDFLPTRLQAQQDAVNLVCHSKTRSNPENNVGLLAMADSVEVLATLTSDVGRILSKLHQVQPNGNINFMTGIRIAHVSMSRL</sequence>
<protein>
    <submittedName>
        <fullName evidence="4">26S proteasome non-ATPase regulatory subunit 4-like</fullName>
    </submittedName>
</protein>
<gene>
    <name evidence="4" type="primary">LOC103505405</name>
</gene>
<name>A0A3Q0IPX1_DIACI</name>
<dbReference type="Gene3D" id="3.40.50.410">
    <property type="entry name" value="von Willebrand factor, type A domain"/>
    <property type="match status" value="1"/>
</dbReference>
<evidence type="ECO:0000313" key="4">
    <source>
        <dbReference type="RefSeq" id="XP_026676365.1"/>
    </source>
</evidence>
<accession>A0A3Q0IPX1</accession>
<dbReference type="Pfam" id="PF13519">
    <property type="entry name" value="VWA_2"/>
    <property type="match status" value="1"/>
</dbReference>
<dbReference type="InterPro" id="IPR002035">
    <property type="entry name" value="VWF_A"/>
</dbReference>
<dbReference type="GeneID" id="103505405"/>
<keyword evidence="3" id="KW-1185">Reference proteome</keyword>
<dbReference type="Proteomes" id="UP000079169">
    <property type="component" value="Unplaced"/>
</dbReference>
<dbReference type="AlphaFoldDB" id="A0A3Q0IPX1"/>
<dbReference type="GO" id="GO:0008540">
    <property type="term" value="C:proteasome regulatory particle, base subcomplex"/>
    <property type="evidence" value="ECO:0007669"/>
    <property type="project" value="TreeGrafter"/>
</dbReference>
<reference evidence="4" key="1">
    <citation type="submission" date="2025-08" db="UniProtKB">
        <authorList>
            <consortium name="RefSeq"/>
        </authorList>
    </citation>
    <scope>IDENTIFICATION</scope>
</reference>
<evidence type="ECO:0000259" key="2">
    <source>
        <dbReference type="Pfam" id="PF13519"/>
    </source>
</evidence>
<dbReference type="GO" id="GO:0031593">
    <property type="term" value="F:polyubiquitin modification-dependent protein binding"/>
    <property type="evidence" value="ECO:0007669"/>
    <property type="project" value="TreeGrafter"/>
</dbReference>
<dbReference type="InterPro" id="IPR027040">
    <property type="entry name" value="PSMD4"/>
</dbReference>
<organism evidence="3 4">
    <name type="scientific">Diaphorina citri</name>
    <name type="common">Asian citrus psyllid</name>
    <dbReference type="NCBI Taxonomy" id="121845"/>
    <lineage>
        <taxon>Eukaryota</taxon>
        <taxon>Metazoa</taxon>
        <taxon>Ecdysozoa</taxon>
        <taxon>Arthropoda</taxon>
        <taxon>Hexapoda</taxon>
        <taxon>Insecta</taxon>
        <taxon>Pterygota</taxon>
        <taxon>Neoptera</taxon>
        <taxon>Paraneoptera</taxon>
        <taxon>Hemiptera</taxon>
        <taxon>Sternorrhyncha</taxon>
        <taxon>Psylloidea</taxon>
        <taxon>Psyllidae</taxon>
        <taxon>Diaphorininae</taxon>
        <taxon>Diaphorina</taxon>
    </lineage>
</organism>
<dbReference type="STRING" id="121845.A0A3Q0IPX1"/>
<dbReference type="GO" id="GO:0005829">
    <property type="term" value="C:cytosol"/>
    <property type="evidence" value="ECO:0007669"/>
    <property type="project" value="TreeGrafter"/>
</dbReference>
<dbReference type="GO" id="GO:0005634">
    <property type="term" value="C:nucleus"/>
    <property type="evidence" value="ECO:0007669"/>
    <property type="project" value="TreeGrafter"/>
</dbReference>
<evidence type="ECO:0000313" key="3">
    <source>
        <dbReference type="Proteomes" id="UP000079169"/>
    </source>
</evidence>
<keyword evidence="1" id="KW-0732">Signal</keyword>
<feature type="chain" id="PRO_5017950055" evidence="1">
    <location>
        <begin position="18"/>
        <end position="119"/>
    </location>
</feature>